<dbReference type="PRINTS" id="PR00725">
    <property type="entry name" value="DADACBPTASE1"/>
</dbReference>
<dbReference type="SMART" id="SM00936">
    <property type="entry name" value="PBP5_C"/>
    <property type="match status" value="1"/>
</dbReference>
<dbReference type="InterPro" id="IPR001967">
    <property type="entry name" value="Peptidase_S11_N"/>
</dbReference>
<evidence type="ECO:0000256" key="10">
    <source>
        <dbReference type="ARBA" id="ARBA00022984"/>
    </source>
</evidence>
<comment type="catalytic activity">
    <reaction evidence="12">
        <text>Preferential cleavage: (Ac)2-L-Lys-D-Ala-|-D-Ala. Also transpeptidation of peptidyl-alanyl moieties that are N-acyl substituents of D-alanine.</text>
        <dbReference type="EC" id="3.4.16.4"/>
    </reaction>
</comment>
<dbReference type="RefSeq" id="WP_087959808.1">
    <property type="nucleotide sequence ID" value="NZ_CP020030.1"/>
</dbReference>
<evidence type="ECO:0000256" key="6">
    <source>
        <dbReference type="ARBA" id="ARBA00022670"/>
    </source>
</evidence>
<evidence type="ECO:0000313" key="15">
    <source>
        <dbReference type="EMBL" id="WMV76303.1"/>
    </source>
</evidence>
<evidence type="ECO:0000256" key="8">
    <source>
        <dbReference type="ARBA" id="ARBA00022801"/>
    </source>
</evidence>
<evidence type="ECO:0000256" key="11">
    <source>
        <dbReference type="ARBA" id="ARBA00023316"/>
    </source>
</evidence>
<evidence type="ECO:0000313" key="16">
    <source>
        <dbReference type="Proteomes" id="UP001297580"/>
    </source>
</evidence>
<dbReference type="Gene3D" id="3.40.710.10">
    <property type="entry name" value="DD-peptidase/beta-lactamase superfamily"/>
    <property type="match status" value="1"/>
</dbReference>
<accession>A0ABY9QDW8</accession>
<comment type="similarity">
    <text evidence="3 13">Belongs to the peptidase S11 family.</text>
</comment>
<name>A0ABY9QDW8_GEOTD</name>
<feature type="domain" description="Peptidase S11 D-Ala-D-Ala carboxypeptidase A C-terminal" evidence="14">
    <location>
        <begin position="313"/>
        <end position="424"/>
    </location>
</feature>
<dbReference type="EC" id="3.4.16.4" evidence="4"/>
<evidence type="ECO:0000259" key="14">
    <source>
        <dbReference type="SMART" id="SM00936"/>
    </source>
</evidence>
<evidence type="ECO:0000256" key="7">
    <source>
        <dbReference type="ARBA" id="ARBA00022729"/>
    </source>
</evidence>
<dbReference type="Proteomes" id="UP001297580">
    <property type="component" value="Chromosome"/>
</dbReference>
<dbReference type="SUPFAM" id="SSF69189">
    <property type="entry name" value="Penicillin-binding protein associated domain"/>
    <property type="match status" value="1"/>
</dbReference>
<comment type="pathway">
    <text evidence="2">Cell wall biogenesis; peptidoglycan biosynthesis.</text>
</comment>
<dbReference type="InterPro" id="IPR037167">
    <property type="entry name" value="Peptidase_S11_C_sf"/>
</dbReference>
<dbReference type="Pfam" id="PF00768">
    <property type="entry name" value="Peptidase_S11"/>
    <property type="match status" value="1"/>
</dbReference>
<evidence type="ECO:0000256" key="13">
    <source>
        <dbReference type="RuleBase" id="RU004016"/>
    </source>
</evidence>
<keyword evidence="11" id="KW-0961">Cell wall biogenesis/degradation</keyword>
<keyword evidence="10" id="KW-0573">Peptidoglycan synthesis</keyword>
<evidence type="ECO:0000256" key="9">
    <source>
        <dbReference type="ARBA" id="ARBA00022960"/>
    </source>
</evidence>
<dbReference type="InterPro" id="IPR018044">
    <property type="entry name" value="Peptidase_S11"/>
</dbReference>
<keyword evidence="8 15" id="KW-0378">Hydrolase</keyword>
<dbReference type="Gene3D" id="2.60.410.10">
    <property type="entry name" value="D-Ala-D-Ala carboxypeptidase, C-terminal domain"/>
    <property type="match status" value="1"/>
</dbReference>
<sequence length="454" mass="51206">METKKRNWFVWLLSICLCLTLWPFQATVKAESAPLDIRADAAILVDAQTGRILYEKNIDAVLGIASMTKMMTEYLLLDAIKAKRVKWDQTYTPSDYVYRLSQDRSLSNVPLRKDGQYTVRELYEAMAIYSANAATVAIAEIIAGSEKNFVRMMNEKGKELGLKDYKFVNSTGLSNSDLKGFHPQGTSQDEENVMSARAMATLAYRLLKDHPEVLETASIPKKLFREGTDDEIRMDNWNWMLPGLGLVYGYEGVDGLKTGYTEFAGYCFTGTAKRNGVRLISVVMNAKNASGKTTKEARFEETKKLFNYGFNQYSLQTLYPKGYQLKGKEKLPVAKGKEKEVRVKTGKKLSLLVRNGEEKQYKPVYVLDKKKMTNEGKLIAPLKKGETVGYMTLEYKGDDSLAFLSPDMQKNIRVPLVTTVEVEKANWFVLSMRAIGGLFADLWTSAVKAVKGWL</sequence>
<keyword evidence="16" id="KW-1185">Reference proteome</keyword>
<dbReference type="SUPFAM" id="SSF56601">
    <property type="entry name" value="beta-lactamase/transpeptidase-like"/>
    <property type="match status" value="1"/>
</dbReference>
<evidence type="ECO:0000256" key="4">
    <source>
        <dbReference type="ARBA" id="ARBA00012448"/>
    </source>
</evidence>
<dbReference type="PANTHER" id="PTHR21581:SF11">
    <property type="entry name" value="D-ALANYL-D-ALANINE CARBOXYPEPTIDASE DACA"/>
    <property type="match status" value="1"/>
</dbReference>
<evidence type="ECO:0000256" key="3">
    <source>
        <dbReference type="ARBA" id="ARBA00007164"/>
    </source>
</evidence>
<dbReference type="InterPro" id="IPR012338">
    <property type="entry name" value="Beta-lactam/transpept-like"/>
</dbReference>
<dbReference type="InterPro" id="IPR015956">
    <property type="entry name" value="Peniciliin-bd_prot_C_sf"/>
</dbReference>
<organism evidence="15 16">
    <name type="scientific">Geobacillus thermodenitrificans</name>
    <dbReference type="NCBI Taxonomy" id="33940"/>
    <lineage>
        <taxon>Bacteria</taxon>
        <taxon>Bacillati</taxon>
        <taxon>Bacillota</taxon>
        <taxon>Bacilli</taxon>
        <taxon>Bacillales</taxon>
        <taxon>Anoxybacillaceae</taxon>
        <taxon>Geobacillus</taxon>
    </lineage>
</organism>
<keyword evidence="9" id="KW-0133">Cell shape</keyword>
<comment type="function">
    <text evidence="1">Removes C-terminal D-alanyl residues from sugar-peptide cell wall precursors.</text>
</comment>
<dbReference type="EMBL" id="CP133461">
    <property type="protein sequence ID" value="WMV76303.1"/>
    <property type="molecule type" value="Genomic_DNA"/>
</dbReference>
<keyword evidence="5" id="KW-0121">Carboxypeptidase</keyword>
<dbReference type="InterPro" id="IPR012907">
    <property type="entry name" value="Peptidase_S11_C"/>
</dbReference>
<gene>
    <name evidence="15" type="ORF">HSX42_00080</name>
</gene>
<proteinExistence type="inferred from homology"/>
<reference evidence="15 16" key="1">
    <citation type="submission" date="2023-08" db="EMBL/GenBank/DDBJ databases">
        <title>Complete genome sequence of Geobacillus thermodenitrificans K1041, a genetically tractable strain representative of the genus Geobacillus.</title>
        <authorList>
            <person name="Kani S."/>
            <person name="Suzuki H."/>
        </authorList>
    </citation>
    <scope>NUCLEOTIDE SEQUENCE [LARGE SCALE GENOMIC DNA]</scope>
    <source>
        <strain evidence="15 16">K1041</strain>
    </source>
</reference>
<keyword evidence="6" id="KW-0645">Protease</keyword>
<dbReference type="Pfam" id="PF07943">
    <property type="entry name" value="PBP5_C"/>
    <property type="match status" value="1"/>
</dbReference>
<evidence type="ECO:0000256" key="5">
    <source>
        <dbReference type="ARBA" id="ARBA00022645"/>
    </source>
</evidence>
<keyword evidence="7" id="KW-0732">Signal</keyword>
<protein>
    <recommendedName>
        <fullName evidence="4">serine-type D-Ala-D-Ala carboxypeptidase</fullName>
        <ecNumber evidence="4">3.4.16.4</ecNumber>
    </recommendedName>
</protein>
<evidence type="ECO:0000256" key="2">
    <source>
        <dbReference type="ARBA" id="ARBA00004752"/>
    </source>
</evidence>
<dbReference type="GO" id="GO:0016787">
    <property type="term" value="F:hydrolase activity"/>
    <property type="evidence" value="ECO:0007669"/>
    <property type="project" value="UniProtKB-KW"/>
</dbReference>
<dbReference type="PANTHER" id="PTHR21581">
    <property type="entry name" value="D-ALANYL-D-ALANINE CARBOXYPEPTIDASE"/>
    <property type="match status" value="1"/>
</dbReference>
<evidence type="ECO:0000256" key="1">
    <source>
        <dbReference type="ARBA" id="ARBA00003217"/>
    </source>
</evidence>
<evidence type="ECO:0000256" key="12">
    <source>
        <dbReference type="ARBA" id="ARBA00034000"/>
    </source>
</evidence>